<evidence type="ECO:0000256" key="6">
    <source>
        <dbReference type="ARBA" id="ARBA00022723"/>
    </source>
</evidence>
<dbReference type="STRING" id="218851.A0A2G5EZZ5"/>
<keyword evidence="9 12" id="KW-0408">Iron</keyword>
<dbReference type="GO" id="GO:0004497">
    <property type="term" value="F:monooxygenase activity"/>
    <property type="evidence" value="ECO:0007669"/>
    <property type="project" value="UniProtKB-KW"/>
</dbReference>
<evidence type="ECO:0000256" key="10">
    <source>
        <dbReference type="ARBA" id="ARBA00023033"/>
    </source>
</evidence>
<dbReference type="GO" id="GO:0044550">
    <property type="term" value="P:secondary metabolite biosynthetic process"/>
    <property type="evidence" value="ECO:0007669"/>
    <property type="project" value="UniProtKB-ARBA"/>
</dbReference>
<dbReference type="PANTHER" id="PTHR24286">
    <property type="entry name" value="CYTOCHROME P450 26"/>
    <property type="match status" value="1"/>
</dbReference>
<evidence type="ECO:0000256" key="3">
    <source>
        <dbReference type="ARBA" id="ARBA00010617"/>
    </source>
</evidence>
<evidence type="ECO:0008006" key="16">
    <source>
        <dbReference type="Google" id="ProtNLM"/>
    </source>
</evidence>
<evidence type="ECO:0000256" key="8">
    <source>
        <dbReference type="ARBA" id="ARBA00023002"/>
    </source>
</evidence>
<gene>
    <name evidence="14" type="ORF">AQUCO_00300623v1</name>
</gene>
<dbReference type="Pfam" id="PF00067">
    <property type="entry name" value="p450"/>
    <property type="match status" value="1"/>
</dbReference>
<dbReference type="GO" id="GO:0016125">
    <property type="term" value="P:sterol metabolic process"/>
    <property type="evidence" value="ECO:0007669"/>
    <property type="project" value="TreeGrafter"/>
</dbReference>
<dbReference type="GO" id="GO:0016132">
    <property type="term" value="P:brassinosteroid biosynthetic process"/>
    <property type="evidence" value="ECO:0007669"/>
    <property type="project" value="TreeGrafter"/>
</dbReference>
<comment type="similarity">
    <text evidence="3 13">Belongs to the cytochrome P450 family.</text>
</comment>
<dbReference type="PROSITE" id="PS00086">
    <property type="entry name" value="CYTOCHROME_P450"/>
    <property type="match status" value="1"/>
</dbReference>
<dbReference type="FunFam" id="1.10.630.10:FF:000020">
    <property type="entry name" value="Cytochrome P450 family protein"/>
    <property type="match status" value="1"/>
</dbReference>
<evidence type="ECO:0000256" key="5">
    <source>
        <dbReference type="ARBA" id="ARBA00022692"/>
    </source>
</evidence>
<keyword evidence="5" id="KW-0812">Transmembrane</keyword>
<feature type="binding site" description="axial binding residue" evidence="12">
    <location>
        <position position="407"/>
    </location>
    <ligand>
        <name>heme</name>
        <dbReference type="ChEBI" id="CHEBI:30413"/>
    </ligand>
    <ligandPart>
        <name>Fe</name>
        <dbReference type="ChEBI" id="CHEBI:18248"/>
    </ligandPart>
</feature>
<dbReference type="PRINTS" id="PR00463">
    <property type="entry name" value="EP450I"/>
</dbReference>
<evidence type="ECO:0000256" key="7">
    <source>
        <dbReference type="ARBA" id="ARBA00022989"/>
    </source>
</evidence>
<sequence>MWSVILFIAALIVICITHWVHRWRNPRCNGILPPGSMGLPIIGETLKFFAPYSSSGVSPFLAEKMNRYGSLFRTSLVGYPVIVSTDAEINHFIFQQEGRLFKSWYMDSFTEIFGGSNVQDVDTFNLKQKLLPELEQTARNYLQLWSNQQSVELKDGISAMIFYLTAKKMISYDEAKSCAKLRENFVDFIKGLISFPVNIPGTIYYKCLQGRKKAIKFLKHTLDERRASPEMHHGDFLDLIIEELKKENSILTERFALDLMFVLLFASFETTSSALTLGMKLLIEHPSVLEELTKEHETIIRNRENLSTGITWMEYKSMTFTFMVINEILRLANAAPGLFRKTMKEVKLKGYTIPQGWAVMISSPPAVHLDPLNYEDPLMFNPWRWENVESTGGSKNLIAFGGGSRFCVGADMAKMQMTVFLHCLVTKYSWTIIKGGEISRAPGLMFPNGVHVQLKNK</sequence>
<dbReference type="PRINTS" id="PR00385">
    <property type="entry name" value="P450"/>
</dbReference>
<evidence type="ECO:0000256" key="13">
    <source>
        <dbReference type="RuleBase" id="RU000461"/>
    </source>
</evidence>
<comment type="cofactor">
    <cofactor evidence="1 12">
        <name>heme</name>
        <dbReference type="ChEBI" id="CHEBI:30413"/>
    </cofactor>
</comment>
<evidence type="ECO:0000313" key="15">
    <source>
        <dbReference type="Proteomes" id="UP000230069"/>
    </source>
</evidence>
<comment type="subcellular location">
    <subcellularLocation>
        <location evidence="2">Membrane</location>
    </subcellularLocation>
</comment>
<evidence type="ECO:0000256" key="11">
    <source>
        <dbReference type="ARBA" id="ARBA00023136"/>
    </source>
</evidence>
<keyword evidence="4 12" id="KW-0349">Heme</keyword>
<dbReference type="Proteomes" id="UP000230069">
    <property type="component" value="Unassembled WGS sequence"/>
</dbReference>
<dbReference type="GO" id="GO:0010268">
    <property type="term" value="P:brassinosteroid homeostasis"/>
    <property type="evidence" value="ECO:0007669"/>
    <property type="project" value="TreeGrafter"/>
</dbReference>
<proteinExistence type="inferred from homology"/>
<dbReference type="InterPro" id="IPR017972">
    <property type="entry name" value="Cyt_P450_CS"/>
</dbReference>
<protein>
    <recommendedName>
        <fullName evidence="16">Cytochrome P450</fullName>
    </recommendedName>
</protein>
<evidence type="ECO:0000256" key="9">
    <source>
        <dbReference type="ARBA" id="ARBA00023004"/>
    </source>
</evidence>
<dbReference type="GO" id="GO:0016705">
    <property type="term" value="F:oxidoreductase activity, acting on paired donors, with incorporation or reduction of molecular oxygen"/>
    <property type="evidence" value="ECO:0007669"/>
    <property type="project" value="InterPro"/>
</dbReference>
<keyword evidence="7" id="KW-1133">Transmembrane helix</keyword>
<dbReference type="AlphaFoldDB" id="A0A2G5EZZ5"/>
<evidence type="ECO:0000256" key="1">
    <source>
        <dbReference type="ARBA" id="ARBA00001971"/>
    </source>
</evidence>
<evidence type="ECO:0000256" key="12">
    <source>
        <dbReference type="PIRSR" id="PIRSR602401-1"/>
    </source>
</evidence>
<keyword evidence="8 13" id="KW-0560">Oxidoreductase</keyword>
<name>A0A2G5EZZ5_AQUCA</name>
<dbReference type="Gene3D" id="1.10.630.10">
    <property type="entry name" value="Cytochrome P450"/>
    <property type="match status" value="1"/>
</dbReference>
<keyword evidence="6 12" id="KW-0479">Metal-binding</keyword>
<evidence type="ECO:0000256" key="4">
    <source>
        <dbReference type="ARBA" id="ARBA00022617"/>
    </source>
</evidence>
<dbReference type="InterPro" id="IPR002401">
    <property type="entry name" value="Cyt_P450_E_grp-I"/>
</dbReference>
<evidence type="ECO:0000313" key="14">
    <source>
        <dbReference type="EMBL" id="PIA61217.1"/>
    </source>
</evidence>
<keyword evidence="10 13" id="KW-0503">Monooxygenase</keyword>
<dbReference type="SUPFAM" id="SSF48264">
    <property type="entry name" value="Cytochrome P450"/>
    <property type="match status" value="1"/>
</dbReference>
<dbReference type="GO" id="GO:0005506">
    <property type="term" value="F:iron ion binding"/>
    <property type="evidence" value="ECO:0007669"/>
    <property type="project" value="InterPro"/>
</dbReference>
<accession>A0A2G5EZZ5</accession>
<dbReference type="PANTHER" id="PTHR24286:SF11">
    <property type="entry name" value="CYTOCHROME P450, FAMILY 87, SUBFAMILY A, POLYPEPTIDE 2"/>
    <property type="match status" value="1"/>
</dbReference>
<keyword evidence="15" id="KW-1185">Reference proteome</keyword>
<organism evidence="14 15">
    <name type="scientific">Aquilegia coerulea</name>
    <name type="common">Rocky mountain columbine</name>
    <dbReference type="NCBI Taxonomy" id="218851"/>
    <lineage>
        <taxon>Eukaryota</taxon>
        <taxon>Viridiplantae</taxon>
        <taxon>Streptophyta</taxon>
        <taxon>Embryophyta</taxon>
        <taxon>Tracheophyta</taxon>
        <taxon>Spermatophyta</taxon>
        <taxon>Magnoliopsida</taxon>
        <taxon>Ranunculales</taxon>
        <taxon>Ranunculaceae</taxon>
        <taxon>Thalictroideae</taxon>
        <taxon>Aquilegia</taxon>
    </lineage>
</organism>
<dbReference type="InterPro" id="IPR036396">
    <property type="entry name" value="Cyt_P450_sf"/>
</dbReference>
<reference evidence="14 15" key="1">
    <citation type="submission" date="2017-09" db="EMBL/GenBank/DDBJ databases">
        <title>WGS assembly of Aquilegia coerulea Goldsmith.</title>
        <authorList>
            <person name="Hodges S."/>
            <person name="Kramer E."/>
            <person name="Nordborg M."/>
            <person name="Tomkins J."/>
            <person name="Borevitz J."/>
            <person name="Derieg N."/>
            <person name="Yan J."/>
            <person name="Mihaltcheva S."/>
            <person name="Hayes R.D."/>
            <person name="Rokhsar D."/>
        </authorList>
    </citation>
    <scope>NUCLEOTIDE SEQUENCE [LARGE SCALE GENOMIC DNA]</scope>
    <source>
        <strain evidence="15">cv. Goldsmith</strain>
    </source>
</reference>
<dbReference type="InParanoid" id="A0A2G5EZZ5"/>
<dbReference type="EMBL" id="KZ305020">
    <property type="protein sequence ID" value="PIA61217.1"/>
    <property type="molecule type" value="Genomic_DNA"/>
</dbReference>
<dbReference type="InterPro" id="IPR001128">
    <property type="entry name" value="Cyt_P450"/>
</dbReference>
<dbReference type="CDD" id="cd11043">
    <property type="entry name" value="CYP90-like"/>
    <property type="match status" value="1"/>
</dbReference>
<dbReference type="GO" id="GO:0020037">
    <property type="term" value="F:heme binding"/>
    <property type="evidence" value="ECO:0007669"/>
    <property type="project" value="InterPro"/>
</dbReference>
<dbReference type="GO" id="GO:0016020">
    <property type="term" value="C:membrane"/>
    <property type="evidence" value="ECO:0007669"/>
    <property type="project" value="UniProtKB-SubCell"/>
</dbReference>
<evidence type="ECO:0000256" key="2">
    <source>
        <dbReference type="ARBA" id="ARBA00004370"/>
    </source>
</evidence>
<keyword evidence="11" id="KW-0472">Membrane</keyword>
<dbReference type="OrthoDB" id="1372046at2759"/>